<dbReference type="Pfam" id="PF10756">
    <property type="entry name" value="bPH_6"/>
    <property type="match status" value="1"/>
</dbReference>
<dbReference type="AlphaFoldDB" id="A0A917W1C1"/>
<keyword evidence="1" id="KW-0472">Membrane</keyword>
<name>A0A917W1C1_9ACTN</name>
<reference evidence="3" key="2">
    <citation type="submission" date="2020-09" db="EMBL/GenBank/DDBJ databases">
        <authorList>
            <person name="Sun Q."/>
            <person name="Zhou Y."/>
        </authorList>
    </citation>
    <scope>NUCLEOTIDE SEQUENCE</scope>
    <source>
        <strain evidence="3">CGMCC 4.7306</strain>
    </source>
</reference>
<proteinExistence type="predicted"/>
<feature type="transmembrane region" description="Helical" evidence="1">
    <location>
        <begin position="51"/>
        <end position="73"/>
    </location>
</feature>
<evidence type="ECO:0000256" key="1">
    <source>
        <dbReference type="SAM" id="Phobius"/>
    </source>
</evidence>
<dbReference type="InterPro" id="IPR019692">
    <property type="entry name" value="CFP-6_PH"/>
</dbReference>
<accession>A0A917W1C1</accession>
<evidence type="ECO:0000259" key="2">
    <source>
        <dbReference type="Pfam" id="PF10756"/>
    </source>
</evidence>
<gene>
    <name evidence="3" type="ORF">GCM10011575_04410</name>
</gene>
<dbReference type="EMBL" id="BMMZ01000001">
    <property type="protein sequence ID" value="GGL49391.1"/>
    <property type="molecule type" value="Genomic_DNA"/>
</dbReference>
<dbReference type="RefSeq" id="WP_188893516.1">
    <property type="nucleotide sequence ID" value="NZ_BMMZ01000001.1"/>
</dbReference>
<sequence>MDSVTPGLVVSYPRRMRIVGSIFSAALVVIAFGGWIALPASLRAQFTTSELITLLLVLIAIVGIIMSVAMSVVRADHQGLTIRNALRTHRIGWQQVHNLVYRNGDPWPTLLINNRDDPDKIMLIAIQRTDHERADEAVAGLRRLYAEFDRSR</sequence>
<keyword evidence="4" id="KW-1185">Reference proteome</keyword>
<feature type="transmembrane region" description="Helical" evidence="1">
    <location>
        <begin position="18"/>
        <end position="39"/>
    </location>
</feature>
<keyword evidence="1" id="KW-1133">Transmembrane helix</keyword>
<reference evidence="3" key="1">
    <citation type="journal article" date="2014" name="Int. J. Syst. Evol. Microbiol.">
        <title>Complete genome sequence of Corynebacterium casei LMG S-19264T (=DSM 44701T), isolated from a smear-ripened cheese.</title>
        <authorList>
            <consortium name="US DOE Joint Genome Institute (JGI-PGF)"/>
            <person name="Walter F."/>
            <person name="Albersmeier A."/>
            <person name="Kalinowski J."/>
            <person name="Ruckert C."/>
        </authorList>
    </citation>
    <scope>NUCLEOTIDE SEQUENCE</scope>
    <source>
        <strain evidence="3">CGMCC 4.7306</strain>
    </source>
</reference>
<protein>
    <recommendedName>
        <fullName evidence="2">Low molecular weight protein antigen 6 PH domain-containing protein</fullName>
    </recommendedName>
</protein>
<organism evidence="3 4">
    <name type="scientific">Microlunatus endophyticus</name>
    <dbReference type="NCBI Taxonomy" id="1716077"/>
    <lineage>
        <taxon>Bacteria</taxon>
        <taxon>Bacillati</taxon>
        <taxon>Actinomycetota</taxon>
        <taxon>Actinomycetes</taxon>
        <taxon>Propionibacteriales</taxon>
        <taxon>Propionibacteriaceae</taxon>
        <taxon>Microlunatus</taxon>
    </lineage>
</organism>
<feature type="domain" description="Low molecular weight protein antigen 6 PH" evidence="2">
    <location>
        <begin position="73"/>
        <end position="142"/>
    </location>
</feature>
<evidence type="ECO:0000313" key="4">
    <source>
        <dbReference type="Proteomes" id="UP000613840"/>
    </source>
</evidence>
<keyword evidence="1" id="KW-0812">Transmembrane</keyword>
<dbReference type="Proteomes" id="UP000613840">
    <property type="component" value="Unassembled WGS sequence"/>
</dbReference>
<comment type="caution">
    <text evidence="3">The sequence shown here is derived from an EMBL/GenBank/DDBJ whole genome shotgun (WGS) entry which is preliminary data.</text>
</comment>
<evidence type="ECO:0000313" key="3">
    <source>
        <dbReference type="EMBL" id="GGL49391.1"/>
    </source>
</evidence>